<proteinExistence type="predicted"/>
<dbReference type="InterPro" id="IPR004045">
    <property type="entry name" value="Glutathione_S-Trfase_N"/>
</dbReference>
<dbReference type="Gene3D" id="3.40.30.10">
    <property type="entry name" value="Glutaredoxin"/>
    <property type="match status" value="1"/>
</dbReference>
<dbReference type="PROSITE" id="PS50404">
    <property type="entry name" value="GST_NTER"/>
    <property type="match status" value="1"/>
</dbReference>
<dbReference type="PANTHER" id="PTHR44051:SF8">
    <property type="entry name" value="GLUTATHIONE S-TRANSFERASE GSTA"/>
    <property type="match status" value="1"/>
</dbReference>
<dbReference type="SUPFAM" id="SSF47616">
    <property type="entry name" value="GST C-terminal domain-like"/>
    <property type="match status" value="1"/>
</dbReference>
<evidence type="ECO:0000313" key="2">
    <source>
        <dbReference type="EMBL" id="QGZ41823.1"/>
    </source>
</evidence>
<gene>
    <name evidence="2" type="ORF">GO485_24040</name>
    <name evidence="3" type="ORF">IP92_00822</name>
</gene>
<organism evidence="3 4">
    <name type="scientific">Pseudoduganella flava</name>
    <dbReference type="NCBI Taxonomy" id="871742"/>
    <lineage>
        <taxon>Bacteria</taxon>
        <taxon>Pseudomonadati</taxon>
        <taxon>Pseudomonadota</taxon>
        <taxon>Betaproteobacteria</taxon>
        <taxon>Burkholderiales</taxon>
        <taxon>Oxalobacteraceae</taxon>
        <taxon>Telluria group</taxon>
        <taxon>Pseudoduganella</taxon>
    </lineage>
</organism>
<reference evidence="3" key="2">
    <citation type="submission" date="2019-07" db="EMBL/GenBank/DDBJ databases">
        <authorList>
            <person name="Whitman W."/>
            <person name="Huntemann M."/>
            <person name="Clum A."/>
            <person name="Pillay M."/>
            <person name="Palaniappan K."/>
            <person name="Varghese N."/>
            <person name="Mikhailova N."/>
            <person name="Stamatis D."/>
            <person name="Reddy T."/>
            <person name="Daum C."/>
            <person name="Shapiro N."/>
            <person name="Ivanova N."/>
            <person name="Kyrpides N."/>
            <person name="Woyke T."/>
        </authorList>
    </citation>
    <scope>NUCLEOTIDE SEQUENCE</scope>
    <source>
        <strain evidence="3">CGMCC 1.10685</strain>
    </source>
</reference>
<accession>A0A562Q522</accession>
<sequence>MNTVVAFRQVPPFAEGIARDLRLRWALEEAGLPYELEQVSLEDTRTPAYRRRQPFGQTPIFETPDVTLFESGAIVLHIGAHSEALLPAEPAARARAITWVFAALNTVENPIGQLAQIDLANSTEEWARLRRPGAEQAVRKRLDELATWLDGKEFLEERFTAGDLMMTTVLRILRHTDLVTRMPVLDAYVKRCEARPAFGRALDAHLAAFARNRQ</sequence>
<dbReference type="CDD" id="cd03046">
    <property type="entry name" value="GST_N_GTT1_like"/>
    <property type="match status" value="1"/>
</dbReference>
<evidence type="ECO:0000313" key="3">
    <source>
        <dbReference type="EMBL" id="TWI51833.1"/>
    </source>
</evidence>
<evidence type="ECO:0000313" key="4">
    <source>
        <dbReference type="Proteomes" id="UP000315112"/>
    </source>
</evidence>
<dbReference type="EMBL" id="CP046904">
    <property type="protein sequence ID" value="QGZ41823.1"/>
    <property type="molecule type" value="Genomic_DNA"/>
</dbReference>
<dbReference type="PANTHER" id="PTHR44051">
    <property type="entry name" value="GLUTATHIONE S-TRANSFERASE-RELATED"/>
    <property type="match status" value="1"/>
</dbReference>
<evidence type="ECO:0000313" key="5">
    <source>
        <dbReference type="Proteomes" id="UP000437862"/>
    </source>
</evidence>
<dbReference type="SFLD" id="SFLDS00019">
    <property type="entry name" value="Glutathione_Transferase_(cytos"/>
    <property type="match status" value="1"/>
</dbReference>
<keyword evidence="5" id="KW-1185">Reference proteome</keyword>
<dbReference type="RefSeq" id="WP_145873206.1">
    <property type="nucleotide sequence ID" value="NZ_CP046904.1"/>
</dbReference>
<dbReference type="GO" id="GO:0016740">
    <property type="term" value="F:transferase activity"/>
    <property type="evidence" value="ECO:0007669"/>
    <property type="project" value="UniProtKB-KW"/>
</dbReference>
<reference evidence="2 5" key="3">
    <citation type="submission" date="2019-12" db="EMBL/GenBank/DDBJ databases">
        <title>Draft Genome Sequences of Six Type Strains of the Genus Massilia.</title>
        <authorList>
            <person name="Miess H."/>
            <person name="Frediansyah A."/>
            <person name="Goeker M."/>
            <person name="Gross H."/>
        </authorList>
    </citation>
    <scope>NUCLEOTIDE SEQUENCE [LARGE SCALE GENOMIC DNA]</scope>
    <source>
        <strain evidence="2 5">DSM 26639</strain>
    </source>
</reference>
<dbReference type="Proteomes" id="UP000315112">
    <property type="component" value="Unassembled WGS sequence"/>
</dbReference>
<dbReference type="AlphaFoldDB" id="A0A562Q522"/>
<dbReference type="Proteomes" id="UP000437862">
    <property type="component" value="Chromosome"/>
</dbReference>
<dbReference type="FunFam" id="3.40.30.10:FF:000331">
    <property type="entry name" value="Glutathione S-transferase"/>
    <property type="match status" value="1"/>
</dbReference>
<evidence type="ECO:0000259" key="1">
    <source>
        <dbReference type="PROSITE" id="PS50404"/>
    </source>
</evidence>
<keyword evidence="3" id="KW-0808">Transferase</keyword>
<dbReference type="InterPro" id="IPR036249">
    <property type="entry name" value="Thioredoxin-like_sf"/>
</dbReference>
<dbReference type="Gene3D" id="1.20.1050.10">
    <property type="match status" value="1"/>
</dbReference>
<dbReference type="InterPro" id="IPR040079">
    <property type="entry name" value="Glutathione_S-Trfase"/>
</dbReference>
<dbReference type="InterPro" id="IPR036282">
    <property type="entry name" value="Glutathione-S-Trfase_C_sf"/>
</dbReference>
<dbReference type="OrthoDB" id="9797500at2"/>
<dbReference type="EMBL" id="VLKW01000001">
    <property type="protein sequence ID" value="TWI51833.1"/>
    <property type="molecule type" value="Genomic_DNA"/>
</dbReference>
<dbReference type="Pfam" id="PF02798">
    <property type="entry name" value="GST_N"/>
    <property type="match status" value="1"/>
</dbReference>
<reference evidence="3 4" key="1">
    <citation type="journal article" date="2015" name="Stand. Genomic Sci.">
        <title>Genomic Encyclopedia of Bacterial and Archaeal Type Strains, Phase III: the genomes of soil and plant-associated and newly described type strains.</title>
        <authorList>
            <person name="Whitman W.B."/>
            <person name="Woyke T."/>
            <person name="Klenk H.P."/>
            <person name="Zhou Y."/>
            <person name="Lilburn T.G."/>
            <person name="Beck B.J."/>
            <person name="De Vos P."/>
            <person name="Vandamme P."/>
            <person name="Eisen J.A."/>
            <person name="Garrity G."/>
            <person name="Hugenholtz P."/>
            <person name="Kyrpides N.C."/>
        </authorList>
    </citation>
    <scope>NUCLEOTIDE SEQUENCE [LARGE SCALE GENOMIC DNA]</scope>
    <source>
        <strain evidence="3 4">CGMCC 1.10685</strain>
    </source>
</reference>
<dbReference type="CDD" id="cd03207">
    <property type="entry name" value="GST_C_8"/>
    <property type="match status" value="1"/>
</dbReference>
<protein>
    <submittedName>
        <fullName evidence="2 3">Glutathione S-transferase</fullName>
    </submittedName>
</protein>
<dbReference type="SUPFAM" id="SSF52833">
    <property type="entry name" value="Thioredoxin-like"/>
    <property type="match status" value="1"/>
</dbReference>
<feature type="domain" description="GST N-terminal" evidence="1">
    <location>
        <begin position="22"/>
        <end position="86"/>
    </location>
</feature>
<dbReference type="SFLD" id="SFLDG00358">
    <property type="entry name" value="Main_(cytGST)"/>
    <property type="match status" value="1"/>
</dbReference>
<name>A0A562Q522_9BURK</name>